<dbReference type="NCBIfam" id="TIGR02743">
    <property type="entry name" value="TraW"/>
    <property type="match status" value="1"/>
</dbReference>
<dbReference type="OrthoDB" id="7171737at2"/>
<organism evidence="1 2">
    <name type="scientific">Protochlamydia amoebophila (strain UWE25)</name>
    <dbReference type="NCBI Taxonomy" id="264201"/>
    <lineage>
        <taxon>Bacteria</taxon>
        <taxon>Pseudomonadati</taxon>
        <taxon>Chlamydiota</taxon>
        <taxon>Chlamydiia</taxon>
        <taxon>Parachlamydiales</taxon>
        <taxon>Parachlamydiaceae</taxon>
        <taxon>Candidatus Protochlamydia</taxon>
    </lineage>
</organism>
<reference evidence="1 2" key="1">
    <citation type="journal article" date="2004" name="Science">
        <title>Illuminating the evolutionary history of chlamydiae.</title>
        <authorList>
            <person name="Horn M."/>
            <person name="Collingro A."/>
            <person name="Schmitz-Esser S."/>
            <person name="Beier C.L."/>
            <person name="Purkhold U."/>
            <person name="Fartmann B."/>
            <person name="Brandt P."/>
            <person name="Nyakatura G.J."/>
            <person name="Droege M."/>
            <person name="Frishman D."/>
            <person name="Rattei T."/>
            <person name="Mewes H."/>
            <person name="Wagner M."/>
        </authorList>
    </citation>
    <scope>NUCLEOTIDE SEQUENCE [LARGE SCALE GENOMIC DNA]</scope>
    <source>
        <strain evidence="1 2">UWE25</strain>
    </source>
</reference>
<dbReference type="EMBL" id="BX908798">
    <property type="protein sequence ID" value="CAF24156.1"/>
    <property type="molecule type" value="Genomic_DNA"/>
</dbReference>
<evidence type="ECO:0000313" key="2">
    <source>
        <dbReference type="Proteomes" id="UP000000529"/>
    </source>
</evidence>
<dbReference type="InterPro" id="IPR014114">
    <property type="entry name" value="TraW"/>
</dbReference>
<dbReference type="STRING" id="264201.pc1432"/>
<sequence length="210" mass="23616">MPPFLTGILTVLLIFSSLEAKNLGIYGATASIEEEDLLIFMQKNMQLITEADHEKWMQNLQSHLLAQMKKPFVIKGIGKTQTYTVSYFDPSITVDRDILNHSQQIVVKKGTRINPLSLVMLDQDLLFVDATDTEQLAWAQALYPSGKWILVKGQPMQLEEELQRPIYFDQGGVLLKKFGIQSVPARVSQEGLRLKIELIPIGESSCVPIS</sequence>
<evidence type="ECO:0000313" key="1">
    <source>
        <dbReference type="EMBL" id="CAF24156.1"/>
    </source>
</evidence>
<dbReference type="HOGENOM" id="CLU_087622_1_0_0"/>
<dbReference type="TCDB" id="3.A.7.16.1">
    <property type="family name" value="the type iv (conjugal dna-protein transfer or virb) secretory pathway (ivsp) family"/>
</dbReference>
<evidence type="ECO:0008006" key="3">
    <source>
        <dbReference type="Google" id="ProtNLM"/>
    </source>
</evidence>
<dbReference type="Proteomes" id="UP000000529">
    <property type="component" value="Chromosome"/>
</dbReference>
<gene>
    <name evidence="1" type="ORF">PC_RS06890</name>
</gene>
<dbReference type="eggNOG" id="ENOG5031QWG">
    <property type="taxonomic scope" value="Bacteria"/>
</dbReference>
<proteinExistence type="predicted"/>
<dbReference type="AlphaFoldDB" id="Q6MB93"/>
<keyword evidence="2" id="KW-1185">Reference proteome</keyword>
<accession>Q6MB93</accession>
<name>Q6MB93_PARUW</name>
<dbReference type="KEGG" id="pcu:PC_RS06890"/>
<protein>
    <recommendedName>
        <fullName evidence="3">Type-F conjugative transfer system protein TraW N-terminal domain-containing protein</fullName>
    </recommendedName>
</protein>
<dbReference type="RefSeq" id="WP_011175981.1">
    <property type="nucleotide sequence ID" value="NC_005861.2"/>
</dbReference>